<dbReference type="OrthoDB" id="3220356at2759"/>
<gene>
    <name evidence="1" type="ORF">V565_193850</name>
</gene>
<dbReference type="Proteomes" id="UP000027456">
    <property type="component" value="Unassembled WGS sequence"/>
</dbReference>
<protein>
    <recommendedName>
        <fullName evidence="3">F-box domain-containing protein</fullName>
    </recommendedName>
</protein>
<comment type="caution">
    <text evidence="1">The sequence shown here is derived from an EMBL/GenBank/DDBJ whole genome shotgun (WGS) entry which is preliminary data.</text>
</comment>
<dbReference type="EMBL" id="AZST01001059">
    <property type="protein sequence ID" value="KEP46538.1"/>
    <property type="molecule type" value="Genomic_DNA"/>
</dbReference>
<dbReference type="AlphaFoldDB" id="A0A074RPC5"/>
<evidence type="ECO:0000313" key="2">
    <source>
        <dbReference type="Proteomes" id="UP000027456"/>
    </source>
</evidence>
<proteinExistence type="predicted"/>
<sequence>MPEIPPELVPLIIPDRTTCLALALVNKYYNELVTRILYKKIDLWGSEVLKAFSDTMVTGRPILREYPTSLHIIHWPFVRDSDPAYLRPAIKQILVNVPNLDHLRLATRESMTRYLVEDPRYPFRLRQLEMTPIRETIFVEFLRSQPEIEDVSFWTQDKLEGSSRWRADTTSLQPDILPKLRSIKSDETDISFLVPDHPVANLTLFEVLRSVQVHKEIGKSLVPLKRLTEHIELREQPWDSEIVSKCFPSLDFCWGSLSSYSLQLTPRSPEFDDHSALSFLKQRGTRWHGLDVLRKKLSAFTALRKFNLSFYYHKYHDLTPEFCQTVPELSRFDVWEESCPSLEEVTLFGVTLIR</sequence>
<accession>A0A074RPC5</accession>
<dbReference type="HOGENOM" id="CLU_066925_0_0_1"/>
<reference evidence="1 2" key="1">
    <citation type="submission" date="2013-12" db="EMBL/GenBank/DDBJ databases">
        <authorList>
            <person name="Cubeta M."/>
            <person name="Pakala S."/>
            <person name="Fedorova N."/>
            <person name="Thomas E."/>
            <person name="Dean R."/>
            <person name="Jabaji S."/>
            <person name="Neate S."/>
            <person name="Toda T."/>
            <person name="Tavantzis S."/>
            <person name="Vilgalys R."/>
            <person name="Bharathan N."/>
            <person name="Pakala S."/>
            <person name="Losada L.S."/>
            <person name="Zafar N."/>
            <person name="Nierman W."/>
        </authorList>
    </citation>
    <scope>NUCLEOTIDE SEQUENCE [LARGE SCALE GENOMIC DNA]</scope>
    <source>
        <strain evidence="1 2">123E</strain>
    </source>
</reference>
<evidence type="ECO:0008006" key="3">
    <source>
        <dbReference type="Google" id="ProtNLM"/>
    </source>
</evidence>
<organism evidence="1 2">
    <name type="scientific">Rhizoctonia solani 123E</name>
    <dbReference type="NCBI Taxonomy" id="1423351"/>
    <lineage>
        <taxon>Eukaryota</taxon>
        <taxon>Fungi</taxon>
        <taxon>Dikarya</taxon>
        <taxon>Basidiomycota</taxon>
        <taxon>Agaricomycotina</taxon>
        <taxon>Agaricomycetes</taxon>
        <taxon>Cantharellales</taxon>
        <taxon>Ceratobasidiaceae</taxon>
        <taxon>Rhizoctonia</taxon>
    </lineage>
</organism>
<name>A0A074RPC5_9AGAM</name>
<keyword evidence="2" id="KW-1185">Reference proteome</keyword>
<evidence type="ECO:0000313" key="1">
    <source>
        <dbReference type="EMBL" id="KEP46538.1"/>
    </source>
</evidence>